<sequence>MVPLNGAFGRLLCKCLLLLSFVLLFIFWSTSQQNQSSVEVDQLERRLSFSLAQLDSLHAQINVIARHKERIERLLGEEREHFAKRTKDLTDRVLHLEAENSRRTQNNRQWTVSLMNRSSTDEKAAALTNVAEENSTQLNQMNAQRPDAQRVEDPFNGHQLRRPPLPKEDKKQIETKPDSKNGVGEREDIGAEKDYIFAREKPREDLVFRRANGKAHAEKTEREKAEGARAAHAGG</sequence>
<dbReference type="WBParaSite" id="Gr19_v10_g486.t1">
    <property type="protein sequence ID" value="Gr19_v10_g486.t1"/>
    <property type="gene ID" value="Gr19_v10_g486"/>
</dbReference>
<name>A0A914HX71_GLORO</name>
<organism evidence="3 4">
    <name type="scientific">Globodera rostochiensis</name>
    <name type="common">Golden nematode worm</name>
    <name type="synonym">Heterodera rostochiensis</name>
    <dbReference type="NCBI Taxonomy" id="31243"/>
    <lineage>
        <taxon>Eukaryota</taxon>
        <taxon>Metazoa</taxon>
        <taxon>Ecdysozoa</taxon>
        <taxon>Nematoda</taxon>
        <taxon>Chromadorea</taxon>
        <taxon>Rhabditida</taxon>
        <taxon>Tylenchina</taxon>
        <taxon>Tylenchomorpha</taxon>
        <taxon>Tylenchoidea</taxon>
        <taxon>Heteroderidae</taxon>
        <taxon>Heteroderinae</taxon>
        <taxon>Globodera</taxon>
    </lineage>
</organism>
<feature type="region of interest" description="Disordered" evidence="1">
    <location>
        <begin position="137"/>
        <end position="196"/>
    </location>
</feature>
<dbReference type="AlphaFoldDB" id="A0A914HX71"/>
<evidence type="ECO:0000313" key="3">
    <source>
        <dbReference type="Proteomes" id="UP000887572"/>
    </source>
</evidence>
<evidence type="ECO:0000256" key="1">
    <source>
        <dbReference type="SAM" id="MobiDB-lite"/>
    </source>
</evidence>
<protein>
    <submittedName>
        <fullName evidence="4">Uncharacterized protein</fullName>
    </submittedName>
</protein>
<proteinExistence type="predicted"/>
<keyword evidence="3" id="KW-1185">Reference proteome</keyword>
<evidence type="ECO:0000313" key="4">
    <source>
        <dbReference type="WBParaSite" id="Gr19_v10_g486.t1"/>
    </source>
</evidence>
<reference evidence="4" key="1">
    <citation type="submission" date="2022-11" db="UniProtKB">
        <authorList>
            <consortium name="WormBaseParasite"/>
        </authorList>
    </citation>
    <scope>IDENTIFICATION</scope>
</reference>
<keyword evidence="2" id="KW-0732">Signal</keyword>
<feature type="compositionally biased region" description="Basic and acidic residues" evidence="1">
    <location>
        <begin position="215"/>
        <end position="229"/>
    </location>
</feature>
<dbReference type="Proteomes" id="UP000887572">
    <property type="component" value="Unplaced"/>
</dbReference>
<feature type="compositionally biased region" description="Basic and acidic residues" evidence="1">
    <location>
        <begin position="165"/>
        <end position="196"/>
    </location>
</feature>
<feature type="signal peptide" evidence="2">
    <location>
        <begin position="1"/>
        <end position="32"/>
    </location>
</feature>
<evidence type="ECO:0000256" key="2">
    <source>
        <dbReference type="SAM" id="SignalP"/>
    </source>
</evidence>
<feature type="chain" id="PRO_5037172337" evidence="2">
    <location>
        <begin position="33"/>
        <end position="235"/>
    </location>
</feature>
<feature type="region of interest" description="Disordered" evidence="1">
    <location>
        <begin position="208"/>
        <end position="235"/>
    </location>
</feature>
<accession>A0A914HX71</accession>